<organism evidence="2 3">
    <name type="scientific">Bacillus thuringiensis serovar mexicanensis</name>
    <dbReference type="NCBI Taxonomy" id="180868"/>
    <lineage>
        <taxon>Bacteria</taxon>
        <taxon>Bacillati</taxon>
        <taxon>Bacillota</taxon>
        <taxon>Bacilli</taxon>
        <taxon>Bacillales</taxon>
        <taxon>Bacillaceae</taxon>
        <taxon>Bacillus</taxon>
        <taxon>Bacillus cereus group</taxon>
    </lineage>
</organism>
<gene>
    <name evidence="2" type="ORF">BK699_00945</name>
</gene>
<keyword evidence="1" id="KW-0812">Transmembrane</keyword>
<dbReference type="AlphaFoldDB" id="A0A242WFZ5"/>
<proteinExistence type="predicted"/>
<name>A0A242WFZ5_BACTU</name>
<evidence type="ECO:0000256" key="1">
    <source>
        <dbReference type="SAM" id="Phobius"/>
    </source>
</evidence>
<evidence type="ECO:0000313" key="2">
    <source>
        <dbReference type="EMBL" id="OTW55358.1"/>
    </source>
</evidence>
<protein>
    <submittedName>
        <fullName evidence="2">Uncharacterized protein</fullName>
    </submittedName>
</protein>
<keyword evidence="1" id="KW-0472">Membrane</keyword>
<feature type="transmembrane region" description="Helical" evidence="1">
    <location>
        <begin position="15"/>
        <end position="35"/>
    </location>
</feature>
<dbReference type="EMBL" id="NFCF01000025">
    <property type="protein sequence ID" value="OTW55358.1"/>
    <property type="molecule type" value="Genomic_DNA"/>
</dbReference>
<keyword evidence="1" id="KW-1133">Transmembrane helix</keyword>
<dbReference type="Proteomes" id="UP000195152">
    <property type="component" value="Unassembled WGS sequence"/>
</dbReference>
<accession>A0A242WFZ5</accession>
<sequence>MVAIMPVRTTTRFMLWMRTALLFIVIFIVVILFIITHEISPLFLIIMEQEVTFHYGNYCHPSYNDGVNH</sequence>
<comment type="caution">
    <text evidence="2">The sequence shown here is derived from an EMBL/GenBank/DDBJ whole genome shotgun (WGS) entry which is preliminary data.</text>
</comment>
<evidence type="ECO:0000313" key="3">
    <source>
        <dbReference type="Proteomes" id="UP000195152"/>
    </source>
</evidence>
<reference evidence="2 3" key="1">
    <citation type="submission" date="2016-10" db="EMBL/GenBank/DDBJ databases">
        <title>Comparative genomics of Bacillus thuringiensis reveals a path to pathogens against multiple invertebrate hosts.</title>
        <authorList>
            <person name="Zheng J."/>
            <person name="Gao Q."/>
            <person name="Liu H."/>
            <person name="Peng D."/>
            <person name="Ruan L."/>
            <person name="Sun M."/>
        </authorList>
    </citation>
    <scope>NUCLEOTIDE SEQUENCE [LARGE SCALE GENOMIC DNA]</scope>
    <source>
        <strain evidence="2">BGSC 4AC1</strain>
    </source>
</reference>